<dbReference type="InterPro" id="IPR014284">
    <property type="entry name" value="RNA_pol_sigma-70_dom"/>
</dbReference>
<dbReference type="InterPro" id="IPR007624">
    <property type="entry name" value="RNA_pol_sigma70_r3"/>
</dbReference>
<dbReference type="Gene3D" id="1.10.10.10">
    <property type="entry name" value="Winged helix-like DNA-binding domain superfamily/Winged helix DNA-binding domain"/>
    <property type="match status" value="2"/>
</dbReference>
<dbReference type="InterPro" id="IPR050239">
    <property type="entry name" value="Sigma-70_RNA_pol_init_factors"/>
</dbReference>
<dbReference type="EMBL" id="HBGT01018284">
    <property type="protein sequence ID" value="CAD9419760.1"/>
    <property type="molecule type" value="Transcribed_RNA"/>
</dbReference>
<keyword evidence="4" id="KW-0238">DNA-binding</keyword>
<evidence type="ECO:0000256" key="5">
    <source>
        <dbReference type="ARBA" id="ARBA00023163"/>
    </source>
</evidence>
<proteinExistence type="inferred from homology"/>
<organism evidence="8">
    <name type="scientific">Florenciella parvula</name>
    <dbReference type="NCBI Taxonomy" id="236787"/>
    <lineage>
        <taxon>Eukaryota</taxon>
        <taxon>Sar</taxon>
        <taxon>Stramenopiles</taxon>
        <taxon>Ochrophyta</taxon>
        <taxon>Dictyochophyceae</taxon>
        <taxon>Florenciellales</taxon>
        <taxon>Florenciella</taxon>
    </lineage>
</organism>
<comment type="similarity">
    <text evidence="1">Belongs to the sigma-70 factor family.</text>
</comment>
<dbReference type="InterPro" id="IPR013324">
    <property type="entry name" value="RNA_pol_sigma_r3/r4-like"/>
</dbReference>
<evidence type="ECO:0000256" key="2">
    <source>
        <dbReference type="ARBA" id="ARBA00023015"/>
    </source>
</evidence>
<dbReference type="SUPFAM" id="SSF88946">
    <property type="entry name" value="Sigma2 domain of RNA polymerase sigma factors"/>
    <property type="match status" value="1"/>
</dbReference>
<keyword evidence="2" id="KW-0805">Transcription regulation</keyword>
<gene>
    <name evidence="8" type="ORF">FPAR1323_LOCUS9628</name>
</gene>
<dbReference type="InterPro" id="IPR013325">
    <property type="entry name" value="RNA_pol_sigma_r2"/>
</dbReference>
<evidence type="ECO:0000313" key="8">
    <source>
        <dbReference type="EMBL" id="CAD9419760.1"/>
    </source>
</evidence>
<dbReference type="GO" id="GO:0003677">
    <property type="term" value="F:DNA binding"/>
    <property type="evidence" value="ECO:0007669"/>
    <property type="project" value="UniProtKB-KW"/>
</dbReference>
<accession>A0A7S2CAM9</accession>
<dbReference type="AlphaFoldDB" id="A0A7S2CAM9"/>
<dbReference type="Pfam" id="PF04539">
    <property type="entry name" value="Sigma70_r3"/>
    <property type="match status" value="1"/>
</dbReference>
<dbReference type="GO" id="GO:0006352">
    <property type="term" value="P:DNA-templated transcription initiation"/>
    <property type="evidence" value="ECO:0007669"/>
    <property type="project" value="InterPro"/>
</dbReference>
<evidence type="ECO:0000259" key="7">
    <source>
        <dbReference type="Pfam" id="PF04542"/>
    </source>
</evidence>
<keyword evidence="5" id="KW-0804">Transcription</keyword>
<dbReference type="Gene3D" id="1.10.601.10">
    <property type="entry name" value="RNA Polymerase Primary Sigma Factor"/>
    <property type="match status" value="1"/>
</dbReference>
<reference evidence="8" key="1">
    <citation type="submission" date="2021-01" db="EMBL/GenBank/DDBJ databases">
        <authorList>
            <person name="Corre E."/>
            <person name="Pelletier E."/>
            <person name="Niang G."/>
            <person name="Scheremetjew M."/>
            <person name="Finn R."/>
            <person name="Kale V."/>
            <person name="Holt S."/>
            <person name="Cochrane G."/>
            <person name="Meng A."/>
            <person name="Brown T."/>
            <person name="Cohen L."/>
        </authorList>
    </citation>
    <scope>NUCLEOTIDE SEQUENCE</scope>
    <source>
        <strain evidence="8">RCC1693</strain>
    </source>
</reference>
<evidence type="ECO:0000256" key="3">
    <source>
        <dbReference type="ARBA" id="ARBA00023082"/>
    </source>
</evidence>
<dbReference type="PANTHER" id="PTHR30603:SF47">
    <property type="entry name" value="RNA POLYMERASE SIGMA FACTOR SIGD, CHLOROPLASTIC"/>
    <property type="match status" value="1"/>
</dbReference>
<dbReference type="GO" id="GO:0016987">
    <property type="term" value="F:sigma factor activity"/>
    <property type="evidence" value="ECO:0007669"/>
    <property type="project" value="UniProtKB-KW"/>
</dbReference>
<protein>
    <recommendedName>
        <fullName evidence="9">RNA polymerase sigma-70 domain-containing protein</fullName>
    </recommendedName>
</protein>
<dbReference type="InterPro" id="IPR036388">
    <property type="entry name" value="WH-like_DNA-bd_sf"/>
</dbReference>
<feature type="domain" description="RNA polymerase sigma-70 region 3" evidence="6">
    <location>
        <begin position="269"/>
        <end position="318"/>
    </location>
</feature>
<dbReference type="SUPFAM" id="SSF88659">
    <property type="entry name" value="Sigma3 and sigma4 domains of RNA polymerase sigma factors"/>
    <property type="match status" value="2"/>
</dbReference>
<keyword evidence="3" id="KW-0731">Sigma factor</keyword>
<feature type="domain" description="RNA polymerase sigma-70 region 2" evidence="7">
    <location>
        <begin position="190"/>
        <end position="259"/>
    </location>
</feature>
<dbReference type="NCBIfam" id="TIGR02937">
    <property type="entry name" value="sigma70-ECF"/>
    <property type="match status" value="1"/>
</dbReference>
<name>A0A7S2CAM9_9STRA</name>
<evidence type="ECO:0000256" key="1">
    <source>
        <dbReference type="ARBA" id="ARBA00007788"/>
    </source>
</evidence>
<dbReference type="PRINTS" id="PR00046">
    <property type="entry name" value="SIGMA70FCT"/>
</dbReference>
<dbReference type="InterPro" id="IPR007627">
    <property type="entry name" value="RNA_pol_sigma70_r2"/>
</dbReference>
<evidence type="ECO:0000259" key="6">
    <source>
        <dbReference type="Pfam" id="PF04539"/>
    </source>
</evidence>
<evidence type="ECO:0000256" key="4">
    <source>
        <dbReference type="ARBA" id="ARBA00023125"/>
    </source>
</evidence>
<dbReference type="InterPro" id="IPR000943">
    <property type="entry name" value="RNA_pol_sigma70"/>
</dbReference>
<evidence type="ECO:0008006" key="9">
    <source>
        <dbReference type="Google" id="ProtNLM"/>
    </source>
</evidence>
<dbReference type="PANTHER" id="PTHR30603">
    <property type="entry name" value="RNA POLYMERASE SIGMA FACTOR RPO"/>
    <property type="match status" value="1"/>
</dbReference>
<dbReference type="Pfam" id="PF04542">
    <property type="entry name" value="Sigma70_r2"/>
    <property type="match status" value="1"/>
</dbReference>
<sequence length="459" mass="50644">MGMKRTRGGMVSGAATAGVAAAMLLTTCSVSSFTAFTRIHGPRTVPHMNAAAHRPPRARSAVATMSTNTAAVPAAKGAPNAYDEFDEDLPVAADYRTTPTASKVVSTYTTDSTQSGSNLYGDYTEWVGEEAGMATEYRAPVLNYYMEVRSNLTNTLGRAPTVDEWAYCLNMAVNDLKTDIVRSQSVRSELVRKHMGLVIAIAKHHRGRGLSFQDLVQEGSCGLIKAAERFDPTRGYVFSTYARHWIRQFMSRALANNSRMIRLPARVHEKVQTVSRIASDLQSDLGREPTVDEIVRRTGLDAKSVQRYRKAAVRVRSWEEGSDQRRKGLEGEVLGIKEGIMDDSPMPQELVEGSMLSQDLRSVVDQLPQLERDVISLRYGLNDGTPKTITEVINSLRSGNPAEEYCSSRVKSAERRAFRKLRKPMTKSMLKRTIAGAEADEPVDWCMIYPSAAPAKPVS</sequence>